<protein>
    <recommendedName>
        <fullName evidence="2">3-hydroxyisobutyryl-CoA hydrolase</fullName>
        <ecNumber evidence="2">3.1.2.4</ecNumber>
    </recommendedName>
</protein>
<reference evidence="5" key="1">
    <citation type="submission" date="2023-07" db="EMBL/GenBank/DDBJ databases">
        <authorList>
            <consortium name="AG Swart"/>
            <person name="Singh M."/>
            <person name="Singh A."/>
            <person name="Seah K."/>
            <person name="Emmerich C."/>
        </authorList>
    </citation>
    <scope>NUCLEOTIDE SEQUENCE</scope>
    <source>
        <strain evidence="5">DP1</strain>
    </source>
</reference>
<evidence type="ECO:0000256" key="2">
    <source>
        <dbReference type="ARBA" id="ARBA00011915"/>
    </source>
</evidence>
<comment type="catalytic activity">
    <reaction evidence="1">
        <text>3-hydroxy-2-methylpropanoyl-CoA + H2O = 3-hydroxy-2-methylpropanoate + CoA + H(+)</text>
        <dbReference type="Rhea" id="RHEA:20888"/>
        <dbReference type="ChEBI" id="CHEBI:11805"/>
        <dbReference type="ChEBI" id="CHEBI:15377"/>
        <dbReference type="ChEBI" id="CHEBI:15378"/>
        <dbReference type="ChEBI" id="CHEBI:57287"/>
        <dbReference type="ChEBI" id="CHEBI:57340"/>
        <dbReference type="EC" id="3.1.2.4"/>
    </reaction>
</comment>
<keyword evidence="3" id="KW-0378">Hydrolase</keyword>
<dbReference type="AlphaFoldDB" id="A0AAD1XGI1"/>
<evidence type="ECO:0000313" key="6">
    <source>
        <dbReference type="Proteomes" id="UP001295684"/>
    </source>
</evidence>
<dbReference type="InterPro" id="IPR045004">
    <property type="entry name" value="ECH_dom"/>
</dbReference>
<dbReference type="Pfam" id="PF16113">
    <property type="entry name" value="ECH_2"/>
    <property type="match status" value="1"/>
</dbReference>
<organism evidence="5 6">
    <name type="scientific">Euplotes crassus</name>
    <dbReference type="NCBI Taxonomy" id="5936"/>
    <lineage>
        <taxon>Eukaryota</taxon>
        <taxon>Sar</taxon>
        <taxon>Alveolata</taxon>
        <taxon>Ciliophora</taxon>
        <taxon>Intramacronucleata</taxon>
        <taxon>Spirotrichea</taxon>
        <taxon>Hypotrichia</taxon>
        <taxon>Euplotida</taxon>
        <taxon>Euplotidae</taxon>
        <taxon>Moneuplotes</taxon>
    </lineage>
</organism>
<evidence type="ECO:0000313" key="5">
    <source>
        <dbReference type="EMBL" id="CAI2371968.1"/>
    </source>
</evidence>
<dbReference type="InterPro" id="IPR032259">
    <property type="entry name" value="HIBYL-CoA-H"/>
</dbReference>
<sequence>MFSRSAIHSKILHLRKLAKASTGVRAMSTAASEPKVLTEYLNKNVFEFTLNNPKTLNSLDSDMIEILWQQIRKWENNQEETPRVVFMKGAGGKAFCAGGDIVSIYKGGQEEPRSKVCAEFFYKEYIVDYALTQMDPIQISIWNGIVMGGGVGVSCHSPIRIATEKSVYAMPETAIGFFTDVGGSYFLARLKDNISNGLFLGLTGHRLKAKDLLKWGVATNYIETSNLPSLYEDVLKHTNKDSKFEEIKEIVDSHSDTTLEGEEIPEETINYCFKPSSVHNIINRLTEVSEGKVDGLDSGLASKWLKTIRRYSPISCGVVTEQILRGKSMTLDDVFKMEYKISQRFMEHGEFFEGVRALLIDKDQSPKWRHSAIEEVTQEEIDTFFNRDEELDLDLPNLYKNDIHM</sequence>
<dbReference type="NCBIfam" id="NF004127">
    <property type="entry name" value="PRK05617.1"/>
    <property type="match status" value="1"/>
</dbReference>
<dbReference type="GO" id="GO:0006574">
    <property type="term" value="P:L-valine catabolic process"/>
    <property type="evidence" value="ECO:0007669"/>
    <property type="project" value="TreeGrafter"/>
</dbReference>
<evidence type="ECO:0000256" key="1">
    <source>
        <dbReference type="ARBA" id="ARBA00001709"/>
    </source>
</evidence>
<dbReference type="SUPFAM" id="SSF52096">
    <property type="entry name" value="ClpP/crotonase"/>
    <property type="match status" value="1"/>
</dbReference>
<dbReference type="CDD" id="cd06558">
    <property type="entry name" value="crotonase-like"/>
    <property type="match status" value="1"/>
</dbReference>
<dbReference type="GO" id="GO:0003860">
    <property type="term" value="F:3-hydroxyisobutyryl-CoA hydrolase activity"/>
    <property type="evidence" value="ECO:0007669"/>
    <property type="project" value="UniProtKB-EC"/>
</dbReference>
<gene>
    <name evidence="5" type="ORF">ECRASSUSDP1_LOCUS13295</name>
</gene>
<feature type="domain" description="Enoyl-CoA hydratase/isomerase" evidence="4">
    <location>
        <begin position="48"/>
        <end position="385"/>
    </location>
</feature>
<dbReference type="PANTHER" id="PTHR43176:SF3">
    <property type="entry name" value="3-HYDROXYISOBUTYRYL-COA HYDROLASE, MITOCHONDRIAL"/>
    <property type="match status" value="1"/>
</dbReference>
<dbReference type="Gene3D" id="3.90.226.10">
    <property type="entry name" value="2-enoyl-CoA Hydratase, Chain A, domain 1"/>
    <property type="match status" value="1"/>
</dbReference>
<dbReference type="InterPro" id="IPR029045">
    <property type="entry name" value="ClpP/crotonase-like_dom_sf"/>
</dbReference>
<dbReference type="EMBL" id="CAMPGE010013225">
    <property type="protein sequence ID" value="CAI2371968.1"/>
    <property type="molecule type" value="Genomic_DNA"/>
</dbReference>
<dbReference type="EC" id="3.1.2.4" evidence="2"/>
<keyword evidence="6" id="KW-1185">Reference proteome</keyword>
<dbReference type="PANTHER" id="PTHR43176">
    <property type="entry name" value="3-HYDROXYISOBUTYRYL-COA HYDROLASE-RELATED"/>
    <property type="match status" value="1"/>
</dbReference>
<comment type="caution">
    <text evidence="5">The sequence shown here is derived from an EMBL/GenBank/DDBJ whole genome shotgun (WGS) entry which is preliminary data.</text>
</comment>
<evidence type="ECO:0000256" key="3">
    <source>
        <dbReference type="ARBA" id="ARBA00022801"/>
    </source>
</evidence>
<evidence type="ECO:0000259" key="4">
    <source>
        <dbReference type="Pfam" id="PF16113"/>
    </source>
</evidence>
<proteinExistence type="predicted"/>
<dbReference type="Proteomes" id="UP001295684">
    <property type="component" value="Unassembled WGS sequence"/>
</dbReference>
<accession>A0AAD1XGI1</accession>
<name>A0AAD1XGI1_EUPCR</name>